<dbReference type="SUPFAM" id="SSF103481">
    <property type="entry name" value="Multidrug resistance efflux transporter EmrE"/>
    <property type="match status" value="1"/>
</dbReference>
<organism evidence="8 9">
    <name type="scientific">Candidatus Methylumidiphilus alinenensis</name>
    <dbReference type="NCBI Taxonomy" id="2202197"/>
    <lineage>
        <taxon>Bacteria</taxon>
        <taxon>Pseudomonadati</taxon>
        <taxon>Pseudomonadota</taxon>
        <taxon>Gammaproteobacteria</taxon>
        <taxon>Methylococcales</taxon>
        <taxon>Candidatus Methylumidiphilus</taxon>
    </lineage>
</organism>
<feature type="transmembrane region" description="Helical" evidence="6">
    <location>
        <begin position="57"/>
        <end position="74"/>
    </location>
</feature>
<keyword evidence="2" id="KW-1003">Cell membrane</keyword>
<dbReference type="InterPro" id="IPR000620">
    <property type="entry name" value="EamA_dom"/>
</dbReference>
<keyword evidence="3 6" id="KW-0812">Transmembrane</keyword>
<comment type="caution">
    <text evidence="8">The sequence shown here is derived from an EMBL/GenBank/DDBJ whole genome shotgun (WGS) entry which is preliminary data.</text>
</comment>
<evidence type="ECO:0000259" key="7">
    <source>
        <dbReference type="Pfam" id="PF00892"/>
    </source>
</evidence>
<evidence type="ECO:0000256" key="1">
    <source>
        <dbReference type="ARBA" id="ARBA00004651"/>
    </source>
</evidence>
<protein>
    <recommendedName>
        <fullName evidence="7">EamA domain-containing protein</fullName>
    </recommendedName>
</protein>
<evidence type="ECO:0000256" key="3">
    <source>
        <dbReference type="ARBA" id="ARBA00022692"/>
    </source>
</evidence>
<dbReference type="PANTHER" id="PTHR42920">
    <property type="entry name" value="OS03G0707200 PROTEIN-RELATED"/>
    <property type="match status" value="1"/>
</dbReference>
<dbReference type="InterPro" id="IPR051258">
    <property type="entry name" value="Diverse_Substrate_Transporter"/>
</dbReference>
<accession>A0A2W4RMB8</accession>
<proteinExistence type="predicted"/>
<dbReference type="AlphaFoldDB" id="A0A2W4RMB8"/>
<dbReference type="Pfam" id="PF00892">
    <property type="entry name" value="EamA"/>
    <property type="match status" value="1"/>
</dbReference>
<dbReference type="Proteomes" id="UP000249396">
    <property type="component" value="Unassembled WGS sequence"/>
</dbReference>
<dbReference type="GO" id="GO:0005886">
    <property type="term" value="C:plasma membrane"/>
    <property type="evidence" value="ECO:0007669"/>
    <property type="project" value="UniProtKB-SubCell"/>
</dbReference>
<evidence type="ECO:0000256" key="6">
    <source>
        <dbReference type="SAM" id="Phobius"/>
    </source>
</evidence>
<feature type="transmembrane region" description="Helical" evidence="6">
    <location>
        <begin position="27"/>
        <end position="45"/>
    </location>
</feature>
<evidence type="ECO:0000256" key="5">
    <source>
        <dbReference type="ARBA" id="ARBA00023136"/>
    </source>
</evidence>
<comment type="subcellular location">
    <subcellularLocation>
        <location evidence="1">Cell membrane</location>
        <topology evidence="1">Multi-pass membrane protein</topology>
    </subcellularLocation>
</comment>
<dbReference type="Gene3D" id="1.10.3730.20">
    <property type="match status" value="1"/>
</dbReference>
<name>A0A2W4RMB8_9GAMM</name>
<dbReference type="InterPro" id="IPR037185">
    <property type="entry name" value="EmrE-like"/>
</dbReference>
<dbReference type="EMBL" id="QJPH01000135">
    <property type="protein sequence ID" value="PZN85061.1"/>
    <property type="molecule type" value="Genomic_DNA"/>
</dbReference>
<evidence type="ECO:0000256" key="4">
    <source>
        <dbReference type="ARBA" id="ARBA00022989"/>
    </source>
</evidence>
<gene>
    <name evidence="8" type="ORF">DM484_01830</name>
</gene>
<feature type="transmembrane region" description="Helical" evidence="6">
    <location>
        <begin position="80"/>
        <end position="99"/>
    </location>
</feature>
<reference evidence="8 9" key="1">
    <citation type="journal article" date="2018" name="Aquat. Microb. Ecol.">
        <title>Gammaproteobacterial methanotrophs dominate.</title>
        <authorList>
            <person name="Rissanen A.J."/>
            <person name="Saarenheimo J."/>
            <person name="Tiirola M."/>
            <person name="Peura S."/>
            <person name="Aalto S.L."/>
            <person name="Karvinen A."/>
            <person name="Nykanen H."/>
        </authorList>
    </citation>
    <scope>NUCLEOTIDE SEQUENCE [LARGE SCALE GENOMIC DNA]</scope>
    <source>
        <strain evidence="8">AMbin10</strain>
    </source>
</reference>
<dbReference type="PANTHER" id="PTHR42920:SF5">
    <property type="entry name" value="EAMA DOMAIN-CONTAINING PROTEIN"/>
    <property type="match status" value="1"/>
</dbReference>
<evidence type="ECO:0000313" key="8">
    <source>
        <dbReference type="EMBL" id="PZN85061.1"/>
    </source>
</evidence>
<evidence type="ECO:0000256" key="2">
    <source>
        <dbReference type="ARBA" id="ARBA00022475"/>
    </source>
</evidence>
<keyword evidence="5 6" id="KW-0472">Membrane</keyword>
<sequence>MLLPCLAQFALTHPLSALKVHTPVYALALGMAVFSTVLPSLLLSMGIQRIGASRASLISSIGPVATIGLAYAILGEVMGWDQLLGSLLVLTGVLVVSLGKN</sequence>
<evidence type="ECO:0000313" key="9">
    <source>
        <dbReference type="Proteomes" id="UP000249396"/>
    </source>
</evidence>
<feature type="domain" description="EamA" evidence="7">
    <location>
        <begin position="17"/>
        <end position="97"/>
    </location>
</feature>
<keyword evidence="4 6" id="KW-1133">Transmembrane helix</keyword>